<reference evidence="3" key="2">
    <citation type="journal article" date="2007" name="Science">
        <title>Draft genome sequence of the sexually transmitted pathogen Trichomonas vaginalis.</title>
        <authorList>
            <person name="Carlton J.M."/>
            <person name="Hirt R.P."/>
            <person name="Silva J.C."/>
            <person name="Delcher A.L."/>
            <person name="Schatz M."/>
            <person name="Zhao Q."/>
            <person name="Wortman J.R."/>
            <person name="Bidwell S.L."/>
            <person name="Alsmark U.C.M."/>
            <person name="Besteiro S."/>
            <person name="Sicheritz-Ponten T."/>
            <person name="Noel C.J."/>
            <person name="Dacks J.B."/>
            <person name="Foster P.G."/>
            <person name="Simillion C."/>
            <person name="Van de Peer Y."/>
            <person name="Miranda-Saavedra D."/>
            <person name="Barton G.J."/>
            <person name="Westrop G.D."/>
            <person name="Mueller S."/>
            <person name="Dessi D."/>
            <person name="Fiori P.L."/>
            <person name="Ren Q."/>
            <person name="Paulsen I."/>
            <person name="Zhang H."/>
            <person name="Bastida-Corcuera F.D."/>
            <person name="Simoes-Barbosa A."/>
            <person name="Brown M.T."/>
            <person name="Hayes R.D."/>
            <person name="Mukherjee M."/>
            <person name="Okumura C.Y."/>
            <person name="Schneider R."/>
            <person name="Smith A.J."/>
            <person name="Vanacova S."/>
            <person name="Villalvazo M."/>
            <person name="Haas B.J."/>
            <person name="Pertea M."/>
            <person name="Feldblyum T.V."/>
            <person name="Utterback T.R."/>
            <person name="Shu C.L."/>
            <person name="Osoegawa K."/>
            <person name="de Jong P.J."/>
            <person name="Hrdy I."/>
            <person name="Horvathova L."/>
            <person name="Zubacova Z."/>
            <person name="Dolezal P."/>
            <person name="Malik S.B."/>
            <person name="Logsdon J.M. Jr."/>
            <person name="Henze K."/>
            <person name="Gupta A."/>
            <person name="Wang C.C."/>
            <person name="Dunne R.L."/>
            <person name="Upcroft J.A."/>
            <person name="Upcroft P."/>
            <person name="White O."/>
            <person name="Salzberg S.L."/>
            <person name="Tang P."/>
            <person name="Chiu C.-H."/>
            <person name="Lee Y.-S."/>
            <person name="Embley T.M."/>
            <person name="Coombs G.H."/>
            <person name="Mottram J.C."/>
            <person name="Tachezy J."/>
            <person name="Fraser-Liggett C.M."/>
            <person name="Johnson P.J."/>
        </authorList>
    </citation>
    <scope>NUCLEOTIDE SEQUENCE [LARGE SCALE GENOMIC DNA]</scope>
    <source>
        <strain evidence="3">G3</strain>
    </source>
</reference>
<accession>A2FFR6</accession>
<evidence type="ECO:0000256" key="1">
    <source>
        <dbReference type="PROSITE-ProRule" id="PRU00023"/>
    </source>
</evidence>
<reference evidence="3" key="1">
    <citation type="submission" date="2006-10" db="EMBL/GenBank/DDBJ databases">
        <authorList>
            <person name="Amadeo P."/>
            <person name="Zhao Q."/>
            <person name="Wortman J."/>
            <person name="Fraser-Liggett C."/>
            <person name="Carlton J."/>
        </authorList>
    </citation>
    <scope>NUCLEOTIDE SEQUENCE</scope>
    <source>
        <strain evidence="3">G3</strain>
    </source>
</reference>
<dbReference type="InterPro" id="IPR002110">
    <property type="entry name" value="Ankyrin_rpt"/>
</dbReference>
<evidence type="ECO:0000259" key="2">
    <source>
        <dbReference type="Pfam" id="PF11929"/>
    </source>
</evidence>
<name>A2FFR6_TRIV3</name>
<dbReference type="PANTHER" id="PTHR24182:SF13">
    <property type="entry name" value="LD18443P"/>
    <property type="match status" value="1"/>
</dbReference>
<feature type="repeat" description="ANK" evidence="1">
    <location>
        <begin position="282"/>
        <end position="314"/>
    </location>
</feature>
<feature type="repeat" description="ANK" evidence="1">
    <location>
        <begin position="249"/>
        <end position="281"/>
    </location>
</feature>
<dbReference type="Proteomes" id="UP000001542">
    <property type="component" value="Unassembled WGS sequence"/>
</dbReference>
<keyword evidence="4" id="KW-1185">Reference proteome</keyword>
<gene>
    <name evidence="3" type="ORF">TVAG_205360</name>
</gene>
<dbReference type="VEuPathDB" id="TrichDB:TVAG_205360"/>
<dbReference type="Gene3D" id="1.25.40.20">
    <property type="entry name" value="Ankyrin repeat-containing domain"/>
    <property type="match status" value="1"/>
</dbReference>
<dbReference type="VEuPathDB" id="TrichDB:TVAGG3_0488950"/>
<dbReference type="eggNOG" id="KOG4177">
    <property type="taxonomic scope" value="Eukaryota"/>
</dbReference>
<dbReference type="Pfam" id="PF11929">
    <property type="entry name" value="DUF3447"/>
    <property type="match status" value="1"/>
</dbReference>
<dbReference type="SMR" id="A2FFR6"/>
<feature type="domain" description="DUF3447" evidence="2">
    <location>
        <begin position="134"/>
        <end position="210"/>
    </location>
</feature>
<feature type="repeat" description="ANK" evidence="1">
    <location>
        <begin position="315"/>
        <end position="347"/>
    </location>
</feature>
<dbReference type="AlphaFoldDB" id="A2FFR6"/>
<dbReference type="STRING" id="5722.A2FFR6"/>
<dbReference type="RefSeq" id="XP_001309180.1">
    <property type="nucleotide sequence ID" value="XM_001309179.1"/>
</dbReference>
<dbReference type="PRINTS" id="PR01415">
    <property type="entry name" value="ANKYRIN"/>
</dbReference>
<organism evidence="3 4">
    <name type="scientific">Trichomonas vaginalis (strain ATCC PRA-98 / G3)</name>
    <dbReference type="NCBI Taxonomy" id="412133"/>
    <lineage>
        <taxon>Eukaryota</taxon>
        <taxon>Metamonada</taxon>
        <taxon>Parabasalia</taxon>
        <taxon>Trichomonadida</taxon>
        <taxon>Trichomonadidae</taxon>
        <taxon>Trichomonas</taxon>
    </lineage>
</organism>
<evidence type="ECO:0000313" key="3">
    <source>
        <dbReference type="EMBL" id="EAX96250.1"/>
    </source>
</evidence>
<dbReference type="KEGG" id="tva:4754019"/>
<protein>
    <recommendedName>
        <fullName evidence="2">DUF3447 domain-containing protein</fullName>
    </recommendedName>
</protein>
<dbReference type="PROSITE" id="PS50088">
    <property type="entry name" value="ANK_REPEAT"/>
    <property type="match status" value="3"/>
</dbReference>
<sequence length="376" mass="43557">MSIYNNRYMKSYWTIFKKIYEEYHPKLNDSIQPIFHYLAFQEYGIVFNENNKKSFQKYESQNITLDVHEKCTVYQAIMEDDTNLFILFTESEDFNQDQRLENDFYPGYKGGLSYLEACCYHGAKKCFKLLRSKFDSEITQRCLCLSFLGGNQEIMSECLKVFKPDKWYCMWYAIISHNIDFVTYLTNEYGIKVNLENCGIHKNFQAFFVYLDQTNKINKCFVQSPLFNLPYLCEFLLSHDADINSKSISGGTTLHNAITFCCKESAKFLIFHGADVNAKDKYLTTPLHLTSEYNNFEIAELLISHGADVNAKDAQLTTPLHLASQYNCFEIVKILLLHGADVNAKDKNEKTTLDFAEDIYLKIADLLSSYGALKST</sequence>
<dbReference type="PROSITE" id="PS50297">
    <property type="entry name" value="ANK_REP_REGION"/>
    <property type="match status" value="3"/>
</dbReference>
<keyword evidence="1" id="KW-0040">ANK repeat</keyword>
<dbReference type="SMART" id="SM00248">
    <property type="entry name" value="ANK"/>
    <property type="match status" value="6"/>
</dbReference>
<dbReference type="Pfam" id="PF12796">
    <property type="entry name" value="Ank_2"/>
    <property type="match status" value="1"/>
</dbReference>
<dbReference type="Pfam" id="PF00023">
    <property type="entry name" value="Ank"/>
    <property type="match status" value="1"/>
</dbReference>
<dbReference type="SUPFAM" id="SSF48403">
    <property type="entry name" value="Ankyrin repeat"/>
    <property type="match status" value="1"/>
</dbReference>
<dbReference type="InParanoid" id="A2FFR6"/>
<evidence type="ECO:0000313" key="4">
    <source>
        <dbReference type="Proteomes" id="UP000001542"/>
    </source>
</evidence>
<dbReference type="PANTHER" id="PTHR24182">
    <property type="entry name" value="ANKYRIN REPEAT AND SOCS BOX CONTAINING 4"/>
    <property type="match status" value="1"/>
</dbReference>
<dbReference type="InterPro" id="IPR036770">
    <property type="entry name" value="Ankyrin_rpt-contain_sf"/>
</dbReference>
<dbReference type="EMBL" id="DS113767">
    <property type="protein sequence ID" value="EAX96250.1"/>
    <property type="molecule type" value="Genomic_DNA"/>
</dbReference>
<proteinExistence type="predicted"/>
<dbReference type="InterPro" id="IPR020683">
    <property type="entry name" value="DUF3447"/>
</dbReference>
<dbReference type="OrthoDB" id="2367685at2759"/>